<reference evidence="3 4" key="1">
    <citation type="submission" date="2019-08" db="EMBL/GenBank/DDBJ databases">
        <title>Pedobacter sp. nov., isolated from Han river, South Korea.</title>
        <authorList>
            <person name="Lee D.-H."/>
            <person name="Kim Y.-S."/>
            <person name="Hwang E.-M."/>
            <person name="Le Tran T.C."/>
            <person name="Cha C.-J."/>
        </authorList>
    </citation>
    <scope>NUCLEOTIDE SEQUENCE [LARGE SCALE GENOMIC DNA]</scope>
    <source>
        <strain evidence="3 4">CJ43</strain>
    </source>
</reference>
<feature type="domain" description="GH141-like insertion" evidence="2">
    <location>
        <begin position="134"/>
        <end position="285"/>
    </location>
</feature>
<sequence>MIKTKFIAAFAVFILHHHFIAATEIFVSPKGNNQNKGTKEQPLASLDAALRQARELRRLKNPAIKDGITIYLEGGVYQLEQPVFIRPEDSGTAQSPTIIKSLGKEQAILSGGINIQNWKKVTSKIAGLPAIAQGNVYVADVPVFADNAIDFRQLWVGGNKATRAKSTPGVKMDRILAWNKATESCTIEIPKSGLKYSPGMEMFIHQWWAIAVLRIKSIQTKGNQAELFFFQPESKIQSEHPWPAPWISKETGNSAYYLSNALAFLDEPGEWFLDKANRKIYYWPKANQQLNKTEVIAPVLENLVQIQGTAEQPVSHVRFDNIAFQYSNWLRPSQQGHVPLQAGLFLLDAYKLKIPGTPDKAGLENQAWVGRPKAAVEAAYTTATSFQNCRFQYLSSTGLDYQRGNLQDTINGNLFKDIGGSAILAGVFSDEAMEAHLPYQPKDERELTQNLQITNNLITNVTHEDWGTVGIGAGFVKGINIAYNEINEVSYTGISVGWGWTKTINAMSNNRIHANKIHHYAKHLYDVAGVYTLSAQPGSSITENVVDSIYKAPYAHLPEHWFYFYTDEGTSYFTVKDNWCPAEKFLQNANGPNNIWINNGPMVKTEIKQAAGLQKSYQHLLKEQVAADKRWEINFYNDAKK</sequence>
<evidence type="ECO:0000313" key="3">
    <source>
        <dbReference type="EMBL" id="QEK51353.1"/>
    </source>
</evidence>
<dbReference type="KEGG" id="pej:FYC62_06480"/>
<dbReference type="AlphaFoldDB" id="A0A5C0VHP1"/>
<name>A0A5C0VHP1_9SPHI</name>
<dbReference type="InterPro" id="IPR012334">
    <property type="entry name" value="Pectin_lyas_fold"/>
</dbReference>
<dbReference type="PANTHER" id="PTHR36453:SF1">
    <property type="entry name" value="RIGHT HANDED BETA HELIX DOMAIN-CONTAINING PROTEIN"/>
    <property type="match status" value="1"/>
</dbReference>
<feature type="chain" id="PRO_5023055362" evidence="1">
    <location>
        <begin position="22"/>
        <end position="641"/>
    </location>
</feature>
<evidence type="ECO:0000313" key="4">
    <source>
        <dbReference type="Proteomes" id="UP000323653"/>
    </source>
</evidence>
<keyword evidence="4" id="KW-1185">Reference proteome</keyword>
<accession>A0A5C0VHP1</accession>
<dbReference type="EMBL" id="CP043329">
    <property type="protein sequence ID" value="QEK51353.1"/>
    <property type="molecule type" value="Genomic_DNA"/>
</dbReference>
<dbReference type="PANTHER" id="PTHR36453">
    <property type="entry name" value="SECRETED PROTEIN-RELATED"/>
    <property type="match status" value="1"/>
</dbReference>
<dbReference type="Pfam" id="PF21231">
    <property type="entry name" value="GH141_M"/>
    <property type="match status" value="1"/>
</dbReference>
<protein>
    <submittedName>
        <fullName evidence="3">Right-handed parallel beta-helix repeat-containing protein</fullName>
    </submittedName>
</protein>
<dbReference type="InterPro" id="IPR048482">
    <property type="entry name" value="GH141_ins"/>
</dbReference>
<dbReference type="SUPFAM" id="SSF51126">
    <property type="entry name" value="Pectin lyase-like"/>
    <property type="match status" value="1"/>
</dbReference>
<dbReference type="RefSeq" id="WP_149074367.1">
    <property type="nucleotide sequence ID" value="NZ_CP043329.1"/>
</dbReference>
<dbReference type="Proteomes" id="UP000323653">
    <property type="component" value="Chromosome"/>
</dbReference>
<proteinExistence type="predicted"/>
<organism evidence="3 4">
    <name type="scientific">Pedobacter aquae</name>
    <dbReference type="NCBI Taxonomy" id="2605747"/>
    <lineage>
        <taxon>Bacteria</taxon>
        <taxon>Pseudomonadati</taxon>
        <taxon>Bacteroidota</taxon>
        <taxon>Sphingobacteriia</taxon>
        <taxon>Sphingobacteriales</taxon>
        <taxon>Sphingobacteriaceae</taxon>
        <taxon>Pedobacter</taxon>
    </lineage>
</organism>
<evidence type="ECO:0000259" key="2">
    <source>
        <dbReference type="Pfam" id="PF21231"/>
    </source>
</evidence>
<gene>
    <name evidence="3" type="ORF">FYC62_06480</name>
</gene>
<evidence type="ECO:0000256" key="1">
    <source>
        <dbReference type="SAM" id="SignalP"/>
    </source>
</evidence>
<keyword evidence="1" id="KW-0732">Signal</keyword>
<dbReference type="Gene3D" id="2.160.20.10">
    <property type="entry name" value="Single-stranded right-handed beta-helix, Pectin lyase-like"/>
    <property type="match status" value="2"/>
</dbReference>
<feature type="signal peptide" evidence="1">
    <location>
        <begin position="1"/>
        <end position="21"/>
    </location>
</feature>
<dbReference type="InterPro" id="IPR011050">
    <property type="entry name" value="Pectin_lyase_fold/virulence"/>
</dbReference>